<dbReference type="AlphaFoldDB" id="A0A5N6R6K1"/>
<organism evidence="2 3">
    <name type="scientific">Carpinus fangiana</name>
    <dbReference type="NCBI Taxonomy" id="176857"/>
    <lineage>
        <taxon>Eukaryota</taxon>
        <taxon>Viridiplantae</taxon>
        <taxon>Streptophyta</taxon>
        <taxon>Embryophyta</taxon>
        <taxon>Tracheophyta</taxon>
        <taxon>Spermatophyta</taxon>
        <taxon>Magnoliopsida</taxon>
        <taxon>eudicotyledons</taxon>
        <taxon>Gunneridae</taxon>
        <taxon>Pentapetalae</taxon>
        <taxon>rosids</taxon>
        <taxon>fabids</taxon>
        <taxon>Fagales</taxon>
        <taxon>Betulaceae</taxon>
        <taxon>Carpinus</taxon>
    </lineage>
</organism>
<proteinExistence type="predicted"/>
<feature type="region of interest" description="Disordered" evidence="1">
    <location>
        <begin position="40"/>
        <end position="60"/>
    </location>
</feature>
<name>A0A5N6R6K1_9ROSI</name>
<evidence type="ECO:0000313" key="3">
    <source>
        <dbReference type="Proteomes" id="UP000327013"/>
    </source>
</evidence>
<dbReference type="EMBL" id="CM017325">
    <property type="protein sequence ID" value="KAE8056271.1"/>
    <property type="molecule type" value="Genomic_DNA"/>
</dbReference>
<feature type="compositionally biased region" description="Polar residues" evidence="1">
    <location>
        <begin position="1"/>
        <end position="20"/>
    </location>
</feature>
<accession>A0A5N6R6K1</accession>
<keyword evidence="3" id="KW-1185">Reference proteome</keyword>
<reference evidence="2 3" key="1">
    <citation type="submission" date="2019-06" db="EMBL/GenBank/DDBJ databases">
        <title>A chromosomal-level reference genome of Carpinus fangiana (Coryloideae, Betulaceae).</title>
        <authorList>
            <person name="Yang X."/>
            <person name="Wang Z."/>
            <person name="Zhang L."/>
            <person name="Hao G."/>
            <person name="Liu J."/>
            <person name="Yang Y."/>
        </authorList>
    </citation>
    <scope>NUCLEOTIDE SEQUENCE [LARGE SCALE GENOMIC DNA]</scope>
    <source>
        <strain evidence="2">Cfa_2016G</strain>
        <tissue evidence="2">Leaf</tissue>
    </source>
</reference>
<gene>
    <name evidence="2" type="ORF">FH972_013058</name>
</gene>
<evidence type="ECO:0000256" key="1">
    <source>
        <dbReference type="SAM" id="MobiDB-lite"/>
    </source>
</evidence>
<dbReference type="Proteomes" id="UP000327013">
    <property type="component" value="Chromosome 5"/>
</dbReference>
<protein>
    <submittedName>
        <fullName evidence="2">Uncharacterized protein</fullName>
    </submittedName>
</protein>
<sequence length="241" mass="26768">MSATEGQTTDAENPTSSTALQPEATEAYVWVAPSSMVLTQGGASDGTVLEETTGAPNASDPYISYLASQLELERDRVRELTQQNLELSRQVHTEEYLRSADREVQHQEYRPYYGSGGAIPDVYFRHDEYVSHEATPGGEEFYRNTIHGGYNAETQGGYGPYDNVGFQGYQELGYLNQGAMEGPLYANTQFQGGEMYLPGGEEHANYVRPYAFTPYYTMQAPAYGVGATHGRGHRELRLTRE</sequence>
<evidence type="ECO:0000313" key="2">
    <source>
        <dbReference type="EMBL" id="KAE8056271.1"/>
    </source>
</evidence>
<feature type="region of interest" description="Disordered" evidence="1">
    <location>
        <begin position="1"/>
        <end position="24"/>
    </location>
</feature>